<name>A0A1X7SZV9_AMPQE</name>
<sequence length="52" mass="5518">LCILSLNNCMTYSCAVTTGMSCTSDYVIVTCEEGKVLKAVTPGSKQFVCGTF</sequence>
<dbReference type="EnsemblMetazoa" id="Aqu2.1.07693_001">
    <property type="protein sequence ID" value="Aqu2.1.07693_001"/>
    <property type="gene ID" value="Aqu2.1.07693"/>
</dbReference>
<proteinExistence type="predicted"/>
<protein>
    <submittedName>
        <fullName evidence="1">Uncharacterized protein</fullName>
    </submittedName>
</protein>
<dbReference type="AlphaFoldDB" id="A0A1X7SZV9"/>
<accession>A0A1X7SZV9</accession>
<organism evidence="1">
    <name type="scientific">Amphimedon queenslandica</name>
    <name type="common">Sponge</name>
    <dbReference type="NCBI Taxonomy" id="400682"/>
    <lineage>
        <taxon>Eukaryota</taxon>
        <taxon>Metazoa</taxon>
        <taxon>Porifera</taxon>
        <taxon>Demospongiae</taxon>
        <taxon>Heteroscleromorpha</taxon>
        <taxon>Haplosclerida</taxon>
        <taxon>Niphatidae</taxon>
        <taxon>Amphimedon</taxon>
    </lineage>
</organism>
<reference evidence="1" key="1">
    <citation type="submission" date="2017-05" db="UniProtKB">
        <authorList>
            <consortium name="EnsemblMetazoa"/>
        </authorList>
    </citation>
    <scope>IDENTIFICATION</scope>
</reference>
<evidence type="ECO:0000313" key="1">
    <source>
        <dbReference type="EnsemblMetazoa" id="Aqu2.1.07693_001"/>
    </source>
</evidence>
<dbReference type="InParanoid" id="A0A1X7SZV9"/>